<feature type="region of interest" description="Disordered" evidence="1">
    <location>
        <begin position="14"/>
        <end position="186"/>
    </location>
</feature>
<evidence type="ECO:0000313" key="3">
    <source>
        <dbReference type="EMBL" id="KAJ2801627.1"/>
    </source>
</evidence>
<organism evidence="3 4">
    <name type="scientific">Coemansia guatemalensis</name>
    <dbReference type="NCBI Taxonomy" id="2761395"/>
    <lineage>
        <taxon>Eukaryota</taxon>
        <taxon>Fungi</taxon>
        <taxon>Fungi incertae sedis</taxon>
        <taxon>Zoopagomycota</taxon>
        <taxon>Kickxellomycotina</taxon>
        <taxon>Kickxellomycetes</taxon>
        <taxon>Kickxellales</taxon>
        <taxon>Kickxellaceae</taxon>
        <taxon>Coemansia</taxon>
    </lineage>
</organism>
<dbReference type="Gene3D" id="2.100.10.30">
    <property type="entry name" value="Jacalin-like lectin domain"/>
    <property type="match status" value="1"/>
</dbReference>
<dbReference type="InterPro" id="IPR053002">
    <property type="entry name" value="Metalloproteinase_M10B"/>
</dbReference>
<sequence>MNYIDKIKSKLEQLNVSDHGGQARHQQQQQQQQVPPPQQQQYQQNMNPPQNWQSMPPGQGYPPGLGGPGGFYMPPAQQYNYNGPSYPPASGGGYPPAAQSPYPPISGSGHYPPMGQQGAVPPKPPRSFTEDDNTADKQQQEQQQQEQRGLGSDIAGMLGSNVPPGVPLPLDQHDINPTTADGSKKHVTNYQGGGDGGAEGAMAFLNVKQNELVHQRFLIIYGQVPGIKGINDRIVIHHPYFPPLTFPAADGYFKVLAELENGDNALRFNYLQGDNCVSKGTLTIKMTPYTDKPPLLLAVIVGKDSAGEFDAPPHLRGPGRNDLDAAVRKFRCCAYLWQAFMSEQLYRQGFGRRTFNLEEYYEPDTMARDNMRRMTARVHVVRSKRTVAEIQDKERAQQWKAPPGYKRHTEESQFSLANEALNEYGIFKGPHYIACLSVDSRWDSNLGVILGHAALGGGVGERRIGVFGSHTTHSWPANAEEIPEKFLDTTKTDTRYLANDCNECGEYWRAANVGMGAFLHECGHLLTLAHTQSGIMSRGFNDYNRTFMVRAPNFEGPVRQRDEAGAHWHRTDIVRLRHHPCLRLPSDPPLRDSEKSDAGFGTLATEDGILLRNESGITMIEVWVNDRYRSHLEYTVENLPRRRNGSIPAGRDEMAAEFPQEILLTNEKLHGFAGTWSDSDKVNLVLTSRSTSTETIENFQTLFKNSSRRDRDGNNVFRSGMLGKGQMKGSVKADAWFAAKRIRSSAPRLRSIEIRSGNYIDGFLLHMDDGSHVQIGKCRGGGRTMLPIDPDDDLDHIVVNCGWWIDGLEFVTAKGRRSGWKGGRGGGRHVLRPPMGYGWMGLSGSGGDWLDSLTMHYARFT</sequence>
<dbReference type="AlphaFoldDB" id="A0A9W8LSV2"/>
<dbReference type="InterPro" id="IPR036404">
    <property type="entry name" value="Jacalin-like_lectin_dom_sf"/>
</dbReference>
<gene>
    <name evidence="3" type="ORF">H4R20_003596</name>
</gene>
<dbReference type="OrthoDB" id="74460at2759"/>
<feature type="compositionally biased region" description="Gly residues" evidence="1">
    <location>
        <begin position="61"/>
        <end position="70"/>
    </location>
</feature>
<evidence type="ECO:0000256" key="1">
    <source>
        <dbReference type="SAM" id="MobiDB-lite"/>
    </source>
</evidence>
<feature type="domain" description="Jacalin-type lectin" evidence="2">
    <location>
        <begin position="716"/>
        <end position="859"/>
    </location>
</feature>
<dbReference type="PANTHER" id="PTHR21054">
    <property type="entry name" value="ZINC METALLOPROTEINASE-RELATED"/>
    <property type="match status" value="1"/>
</dbReference>
<dbReference type="InterPro" id="IPR021917">
    <property type="entry name" value="Unchr_Zn-peptidase-like"/>
</dbReference>
<dbReference type="Pfam" id="PF01419">
    <property type="entry name" value="Jacalin"/>
    <property type="match status" value="1"/>
</dbReference>
<dbReference type="PROSITE" id="PS51752">
    <property type="entry name" value="JACALIN_LECTIN"/>
    <property type="match status" value="1"/>
</dbReference>
<keyword evidence="4" id="KW-1185">Reference proteome</keyword>
<dbReference type="GO" id="GO:0005737">
    <property type="term" value="C:cytoplasm"/>
    <property type="evidence" value="ECO:0007669"/>
    <property type="project" value="TreeGrafter"/>
</dbReference>
<dbReference type="EMBL" id="JANBUO010000782">
    <property type="protein sequence ID" value="KAJ2801627.1"/>
    <property type="molecule type" value="Genomic_DNA"/>
</dbReference>
<evidence type="ECO:0000313" key="4">
    <source>
        <dbReference type="Proteomes" id="UP001140094"/>
    </source>
</evidence>
<reference evidence="3" key="1">
    <citation type="submission" date="2022-07" db="EMBL/GenBank/DDBJ databases">
        <title>Phylogenomic reconstructions and comparative analyses of Kickxellomycotina fungi.</title>
        <authorList>
            <person name="Reynolds N.K."/>
            <person name="Stajich J.E."/>
            <person name="Barry K."/>
            <person name="Grigoriev I.V."/>
            <person name="Crous P."/>
            <person name="Smith M.E."/>
        </authorList>
    </citation>
    <scope>NUCLEOTIDE SEQUENCE</scope>
    <source>
        <strain evidence="3">NRRL 1565</strain>
    </source>
</reference>
<dbReference type="InterPro" id="IPR001229">
    <property type="entry name" value="Jacalin-like_lectin_dom"/>
</dbReference>
<dbReference type="Pfam" id="PF12044">
    <property type="entry name" value="Metallopep"/>
    <property type="match status" value="1"/>
</dbReference>
<protein>
    <recommendedName>
        <fullName evidence="2">Jacalin-type lectin domain-containing protein</fullName>
    </recommendedName>
</protein>
<dbReference type="SUPFAM" id="SSF51101">
    <property type="entry name" value="Mannose-binding lectins"/>
    <property type="match status" value="1"/>
</dbReference>
<evidence type="ECO:0000259" key="2">
    <source>
        <dbReference type="PROSITE" id="PS51752"/>
    </source>
</evidence>
<name>A0A9W8LSV2_9FUNG</name>
<proteinExistence type="predicted"/>
<feature type="compositionally biased region" description="Low complexity" evidence="1">
    <location>
        <begin position="26"/>
        <end position="58"/>
    </location>
</feature>
<dbReference type="Proteomes" id="UP001140094">
    <property type="component" value="Unassembled WGS sequence"/>
</dbReference>
<dbReference type="PANTHER" id="PTHR21054:SF2">
    <property type="entry name" value="MIP04191P"/>
    <property type="match status" value="1"/>
</dbReference>
<comment type="caution">
    <text evidence="3">The sequence shown here is derived from an EMBL/GenBank/DDBJ whole genome shotgun (WGS) entry which is preliminary data.</text>
</comment>
<accession>A0A9W8LSV2</accession>